<dbReference type="Gene3D" id="2.40.10.10">
    <property type="entry name" value="Trypsin-like serine proteases"/>
    <property type="match status" value="2"/>
</dbReference>
<sequence>MLQRIISVLAAVVIALGLGLVVTGTAVAAATPLGGGSGIIIISDETICTLTTIGRDNGGRLVGITAGHCGGPGSTVVPEDDEGAGVVGTFVESNSELDYAIIEFNPAKVTPVRTVDSATITSIGQPASFPAIACKEGRTTGQTCGVVWGNLSADAQTWTQVCVDHGDSGAPVTVGTTLVAMVNAYLYVPCLGPELGTNMSSIIADINSDGGVGAGFQPI</sequence>
<evidence type="ECO:0008006" key="2">
    <source>
        <dbReference type="Google" id="ProtNLM"/>
    </source>
</evidence>
<reference evidence="1" key="1">
    <citation type="submission" date="2019-07" db="EMBL/GenBank/DDBJ databases">
        <title>Genomic Encyclopedia of Type Strains, Phase IV (KMG-IV): sequencing the most valuable type-strain genomes for metagenomic binning, comparative biology and taxonomic classification.</title>
        <authorList>
            <person name="Goeker M."/>
        </authorList>
    </citation>
    <scope>NUCLEOTIDE SEQUENCE</scope>
    <source>
        <strain evidence="1">DSM 44596</strain>
    </source>
</reference>
<gene>
    <name evidence="1" type="ORF">FNL38_11236</name>
</gene>
<proteinExistence type="predicted"/>
<comment type="caution">
    <text evidence="1">The sequence shown here is derived from an EMBL/GenBank/DDBJ whole genome shotgun (WGS) entry which is preliminary data.</text>
</comment>
<dbReference type="InterPro" id="IPR043504">
    <property type="entry name" value="Peptidase_S1_PA_chymotrypsin"/>
</dbReference>
<dbReference type="EMBL" id="VNIQ01000012">
    <property type="protein sequence ID" value="TYQ00742.1"/>
    <property type="molecule type" value="Genomic_DNA"/>
</dbReference>
<dbReference type="AlphaFoldDB" id="A0A652YHT3"/>
<dbReference type="SUPFAM" id="SSF50494">
    <property type="entry name" value="Trypsin-like serine proteases"/>
    <property type="match status" value="1"/>
</dbReference>
<accession>A0A652YHT3</accession>
<name>A0A652YHT3_NOCGL</name>
<organism evidence="1">
    <name type="scientific">Nocardia globerula</name>
    <dbReference type="NCBI Taxonomy" id="1818"/>
    <lineage>
        <taxon>Bacteria</taxon>
        <taxon>Bacillati</taxon>
        <taxon>Actinomycetota</taxon>
        <taxon>Actinomycetes</taxon>
        <taxon>Mycobacteriales</taxon>
        <taxon>Nocardiaceae</taxon>
        <taxon>Nocardia</taxon>
    </lineage>
</organism>
<protein>
    <recommendedName>
        <fullName evidence="2">Serine protease</fullName>
    </recommendedName>
</protein>
<dbReference type="InterPro" id="IPR009003">
    <property type="entry name" value="Peptidase_S1_PA"/>
</dbReference>
<evidence type="ECO:0000313" key="1">
    <source>
        <dbReference type="EMBL" id="TYQ00742.1"/>
    </source>
</evidence>